<dbReference type="AlphaFoldDB" id="Q01LD1"/>
<feature type="domain" description="RecQ-mediated genome instability protein 1 C-terminal OB-fold" evidence="6">
    <location>
        <begin position="654"/>
        <end position="796"/>
    </location>
</feature>
<feature type="compositionally biased region" description="Acidic residues" evidence="4">
    <location>
        <begin position="77"/>
        <end position="108"/>
    </location>
</feature>
<dbReference type="SMART" id="SM01161">
    <property type="entry name" value="DUF1767"/>
    <property type="match status" value="1"/>
</dbReference>
<dbReference type="GO" id="GO:0031422">
    <property type="term" value="C:RecQ family helicase-topoisomerase III complex"/>
    <property type="evidence" value="ECO:0007669"/>
    <property type="project" value="TreeGrafter"/>
</dbReference>
<accession>Q01LD1</accession>
<evidence type="ECO:0000259" key="6">
    <source>
        <dbReference type="Pfam" id="PF16099"/>
    </source>
</evidence>
<dbReference type="Pfam" id="PF16099">
    <property type="entry name" value="RMI1_C"/>
    <property type="match status" value="1"/>
</dbReference>
<name>Q01LD1_ORYSA</name>
<dbReference type="InterPro" id="IPR013894">
    <property type="entry name" value="RMI1_OB"/>
</dbReference>
<feature type="region of interest" description="Disordered" evidence="4">
    <location>
        <begin position="1"/>
        <end position="199"/>
    </location>
</feature>
<evidence type="ECO:0000313" key="7">
    <source>
        <dbReference type="EMBL" id="CAH66440.1"/>
    </source>
</evidence>
<dbReference type="PANTHER" id="PTHR14790">
    <property type="entry name" value="RECQ-MEDIATED GENOME INSTABILITY PROTEIN 1 RMI1"/>
    <property type="match status" value="1"/>
</dbReference>
<feature type="compositionally biased region" description="Low complexity" evidence="4">
    <location>
        <begin position="24"/>
        <end position="37"/>
    </location>
</feature>
<dbReference type="GO" id="GO:0000166">
    <property type="term" value="F:nucleotide binding"/>
    <property type="evidence" value="ECO:0007669"/>
    <property type="project" value="InterPro"/>
</dbReference>
<feature type="compositionally biased region" description="Pro residues" evidence="4">
    <location>
        <begin position="162"/>
        <end position="172"/>
    </location>
</feature>
<reference evidence="7" key="1">
    <citation type="journal article" date="2002" name="Nature">
        <title>Sequence and analysis of rice chromosome 4.</title>
        <authorList>
            <person name="Feng Q."/>
            <person name="Zhang Y."/>
            <person name="Hao P."/>
            <person name="Wang S."/>
            <person name="Fu G."/>
            <person name="Huang Y."/>
            <person name="Li Y."/>
            <person name="Zhu J."/>
            <person name="Liu Y."/>
            <person name="Hu X."/>
            <person name="Jia P."/>
            <person name="Zhang Y."/>
            <person name="Zhao Q."/>
            <person name="Ying K."/>
            <person name="Yu S."/>
            <person name="Tang Y."/>
            <person name="Weng Q."/>
            <person name="Zhang L."/>
            <person name="Lu Y."/>
            <person name="Mu J."/>
            <person name="Lu Y."/>
            <person name="Zhang L.S."/>
            <person name="Yu Z."/>
            <person name="Fan D."/>
            <person name="Liu X."/>
            <person name="Lu T."/>
            <person name="Li C."/>
            <person name="Wu Y."/>
            <person name="Sun T."/>
            <person name="Lei H."/>
            <person name="Li T."/>
            <person name="Hu H."/>
            <person name="Guan J."/>
            <person name="Wu M."/>
            <person name="Zhang R."/>
            <person name="Zhou B."/>
            <person name="Chen Z."/>
            <person name="Chen L."/>
            <person name="Jin Z."/>
            <person name="Wang R."/>
            <person name="Yin H."/>
            <person name="Cai Z."/>
            <person name="Ren S."/>
            <person name="Lv G."/>
            <person name="Gu W."/>
            <person name="Zhu G."/>
            <person name="Tu Y."/>
            <person name="Jia J."/>
            <person name="Zhang Y."/>
            <person name="Chen J."/>
            <person name="Kang H."/>
            <person name="Chen X."/>
            <person name="Shao C."/>
            <person name="Sun Y."/>
            <person name="Hu Q."/>
            <person name="Zhang X."/>
            <person name="Zhang W."/>
            <person name="Wang L."/>
            <person name="Ding C."/>
            <person name="Sheng H."/>
            <person name="Gu J."/>
            <person name="Chen S."/>
            <person name="Ni L."/>
            <person name="Zhu F."/>
            <person name="Chen W."/>
            <person name="Lan L."/>
            <person name="Lai Y."/>
            <person name="Cheng Z."/>
            <person name="Gu M."/>
            <person name="Jiang J."/>
            <person name="Li J."/>
            <person name="Hong G."/>
            <person name="Xue Y."/>
            <person name="Han B."/>
        </authorList>
    </citation>
    <scope>NUCLEOTIDE SEQUENCE</scope>
</reference>
<dbReference type="Pfam" id="PF08585">
    <property type="entry name" value="RMI1_N_C"/>
    <property type="match status" value="1"/>
</dbReference>
<protein>
    <recommendedName>
        <fullName evidence="2">RecQ-mediated genome instability protein 1</fullName>
    </recommendedName>
    <alternativeName>
        <fullName evidence="3">BLM-associated protein of 75 kDa homolog</fullName>
    </alternativeName>
</protein>
<dbReference type="EMBL" id="CR855100">
    <property type="protein sequence ID" value="CAH66440.1"/>
    <property type="molecule type" value="Genomic_DNA"/>
</dbReference>
<dbReference type="InterPro" id="IPR032199">
    <property type="entry name" value="RMI1_C"/>
</dbReference>
<evidence type="ECO:0000259" key="5">
    <source>
        <dbReference type="Pfam" id="PF08585"/>
    </source>
</evidence>
<dbReference type="GO" id="GO:0000712">
    <property type="term" value="P:resolution of meiotic recombination intermediates"/>
    <property type="evidence" value="ECO:0007669"/>
    <property type="project" value="TreeGrafter"/>
</dbReference>
<dbReference type="GO" id="GO:0016604">
    <property type="term" value="C:nuclear body"/>
    <property type="evidence" value="ECO:0007669"/>
    <property type="project" value="TreeGrafter"/>
</dbReference>
<feature type="region of interest" description="Disordered" evidence="4">
    <location>
        <begin position="591"/>
        <end position="637"/>
    </location>
</feature>
<reference evidence="7" key="2">
    <citation type="submission" date="2004-10" db="EMBL/GenBank/DDBJ databases">
        <title>Chromosome-wide comparison between domesticated rice subspecies indica and japonica.</title>
        <authorList>
            <person name="Han B."/>
        </authorList>
    </citation>
    <scope>NUCLEOTIDE SEQUENCE</scope>
</reference>
<dbReference type="PANTHER" id="PTHR14790:SF15">
    <property type="entry name" value="RECQ-MEDIATED GENOME INSTABILITY PROTEIN 1"/>
    <property type="match status" value="1"/>
</dbReference>
<comment type="similarity">
    <text evidence="1">Belongs to the RMI1 family.</text>
</comment>
<dbReference type="InterPro" id="IPR042470">
    <property type="entry name" value="RMI1_N_C_sf"/>
</dbReference>
<feature type="compositionally biased region" description="Pro residues" evidence="4">
    <location>
        <begin position="119"/>
        <end position="154"/>
    </location>
</feature>
<feature type="region of interest" description="Disordered" evidence="4">
    <location>
        <begin position="527"/>
        <end position="547"/>
    </location>
</feature>
<feature type="domain" description="RecQ mediated genome instability protein 1 OB-fold" evidence="5">
    <location>
        <begin position="262"/>
        <end position="373"/>
    </location>
</feature>
<evidence type="ECO:0000256" key="1">
    <source>
        <dbReference type="ARBA" id="ARBA00006395"/>
    </source>
</evidence>
<feature type="compositionally biased region" description="Polar residues" evidence="4">
    <location>
        <begin position="623"/>
        <end position="636"/>
    </location>
</feature>
<proteinExistence type="inferred from homology"/>
<dbReference type="FunFam" id="2.40.50.770:FF:000004">
    <property type="entry name" value="RecQ-mediated instability protein (DUF1767)"/>
    <property type="match status" value="1"/>
</dbReference>
<feature type="compositionally biased region" description="Pro residues" evidence="4">
    <location>
        <begin position="181"/>
        <end position="193"/>
    </location>
</feature>
<dbReference type="GO" id="GO:0000724">
    <property type="term" value="P:double-strand break repair via homologous recombination"/>
    <property type="evidence" value="ECO:0007669"/>
    <property type="project" value="TreeGrafter"/>
</dbReference>
<gene>
    <name evidence="7" type="primary">OSIGBa0132D06.6</name>
</gene>
<sequence length="815" mass="87993">MRRRNLIITSDSDSDDGGDGGGAATASTPASASASASFPRVSGGGCGDGWPSPQNPRSVPVQFPSPSSPPPSPPIEISDEEEAEAEVVVVEDEEEEYEEVEEIEDPDGDSPFVDAPEHISPPPPPPPPARTPMPTPTPTRTPTPTPTPTRPPVPVWAAPLPARTPTPTPSAPPRAAAPSPAGTPSPSPIPPSSTPVSALSGPLRQVDEFLRGLGLQLRPEWLESCAAGVPGFYGLGGVEAMARRCFEQFLFADMNACGAGVLPEGVGSMHNAVLDGPFVLQVDEIVNLSAPLRERYRDAHAGPKRCLKLSMTDGIQRIYGMEYRPIKDLEVLAPAGFKIVIRNVHIRRGLFMLVPEVIEILGGVDDELDEARNRLVSEVNKPPRGKRKQGGLPLSSRATLAAWPTNANATNDAEQGASVPRTVNTPHPTRLGNASHASQVGRTTQPMVDNLIPHVVVSNAQEQSRHIQEITMQGQPTSLNRHNKEASASTYRYNAQCSISGTTRAMADEHVLVSNAQEQSPHIQEITMQDQSTSLNGRNKEASASTSYRYNAQCSISGTTRAMADERVDPSFVGNNVHEQMQRVQGITMQDHISASSESKRELSVTTPSGYDSRLAPHGVGNTGTRSGEATRSSNVDDGINNIGHPISLCGENEKPFTYIFNMLADWGVQQDTVPYIQGKIKGLITSVKRFQYKQSMQYDLYVYIDDGSFITEAFVDRDIVQNMIGLSAEELAAALSSGGPAQANIRKTMKAFEHFLVNFEGTILIELNRDSSVPIVREMNKGCSSSDAWQLLRRVKTFSGQGYMRSLDFMDTTP</sequence>
<evidence type="ECO:0000256" key="3">
    <source>
        <dbReference type="ARBA" id="ARBA00077519"/>
    </source>
</evidence>
<evidence type="ECO:0000256" key="4">
    <source>
        <dbReference type="SAM" id="MobiDB-lite"/>
    </source>
</evidence>
<dbReference type="Gene3D" id="2.40.50.770">
    <property type="entry name" value="RecQ-mediated genome instability protein Rmi1, C-terminal domain"/>
    <property type="match status" value="1"/>
</dbReference>
<organism evidence="7">
    <name type="scientific">Oryza sativa</name>
    <name type="common">Rice</name>
    <dbReference type="NCBI Taxonomy" id="4530"/>
    <lineage>
        <taxon>Eukaryota</taxon>
        <taxon>Viridiplantae</taxon>
        <taxon>Streptophyta</taxon>
        <taxon>Embryophyta</taxon>
        <taxon>Tracheophyta</taxon>
        <taxon>Spermatophyta</taxon>
        <taxon>Magnoliopsida</taxon>
        <taxon>Liliopsida</taxon>
        <taxon>Poales</taxon>
        <taxon>Poaceae</taxon>
        <taxon>BOP clade</taxon>
        <taxon>Oryzoideae</taxon>
        <taxon>Oryzeae</taxon>
        <taxon>Oryzinae</taxon>
        <taxon>Oryza</taxon>
    </lineage>
</organism>
<evidence type="ECO:0000256" key="2">
    <source>
        <dbReference type="ARBA" id="ARBA00018987"/>
    </source>
</evidence>